<feature type="compositionally biased region" description="Polar residues" evidence="6">
    <location>
        <begin position="182"/>
        <end position="207"/>
    </location>
</feature>
<dbReference type="Pfam" id="PF00046">
    <property type="entry name" value="Homeodomain"/>
    <property type="match status" value="1"/>
</dbReference>
<gene>
    <name evidence="8" type="ORF">LIPSTDRAFT_60385</name>
</gene>
<dbReference type="Gene3D" id="1.10.10.60">
    <property type="entry name" value="Homeodomain-like"/>
    <property type="match status" value="1"/>
</dbReference>
<dbReference type="GO" id="GO:0000978">
    <property type="term" value="F:RNA polymerase II cis-regulatory region sequence-specific DNA binding"/>
    <property type="evidence" value="ECO:0007669"/>
    <property type="project" value="TreeGrafter"/>
</dbReference>
<evidence type="ECO:0000256" key="5">
    <source>
        <dbReference type="RuleBase" id="RU000682"/>
    </source>
</evidence>
<proteinExistence type="predicted"/>
<dbReference type="OrthoDB" id="6159439at2759"/>
<evidence type="ECO:0000313" key="9">
    <source>
        <dbReference type="Proteomes" id="UP000094385"/>
    </source>
</evidence>
<feature type="compositionally biased region" description="Polar residues" evidence="6">
    <location>
        <begin position="238"/>
        <end position="250"/>
    </location>
</feature>
<keyword evidence="3 4" id="KW-0539">Nucleus</keyword>
<dbReference type="SUPFAM" id="SSF46689">
    <property type="entry name" value="Homeodomain-like"/>
    <property type="match status" value="1"/>
</dbReference>
<dbReference type="InterPro" id="IPR051000">
    <property type="entry name" value="Homeobox_DNA-bind_prot"/>
</dbReference>
<feature type="compositionally biased region" description="Low complexity" evidence="6">
    <location>
        <begin position="208"/>
        <end position="221"/>
    </location>
</feature>
<dbReference type="PROSITE" id="PS00027">
    <property type="entry name" value="HOMEOBOX_1"/>
    <property type="match status" value="1"/>
</dbReference>
<dbReference type="InterPro" id="IPR017970">
    <property type="entry name" value="Homeobox_CS"/>
</dbReference>
<feature type="region of interest" description="Disordered" evidence="6">
    <location>
        <begin position="431"/>
        <end position="473"/>
    </location>
</feature>
<evidence type="ECO:0000256" key="6">
    <source>
        <dbReference type="SAM" id="MobiDB-lite"/>
    </source>
</evidence>
<evidence type="ECO:0000313" key="8">
    <source>
        <dbReference type="EMBL" id="ODQ76209.1"/>
    </source>
</evidence>
<dbReference type="GO" id="GO:0030154">
    <property type="term" value="P:cell differentiation"/>
    <property type="evidence" value="ECO:0007669"/>
    <property type="project" value="TreeGrafter"/>
</dbReference>
<dbReference type="GO" id="GO:0005634">
    <property type="term" value="C:nucleus"/>
    <property type="evidence" value="ECO:0007669"/>
    <property type="project" value="UniProtKB-SubCell"/>
</dbReference>
<accession>A0A1E3QET2</accession>
<dbReference type="Proteomes" id="UP000094385">
    <property type="component" value="Unassembled WGS sequence"/>
</dbReference>
<dbReference type="AlphaFoldDB" id="A0A1E3QET2"/>
<dbReference type="SMART" id="SM00389">
    <property type="entry name" value="HOX"/>
    <property type="match status" value="1"/>
</dbReference>
<dbReference type="PANTHER" id="PTHR24324">
    <property type="entry name" value="HOMEOBOX PROTEIN HHEX"/>
    <property type="match status" value="1"/>
</dbReference>
<dbReference type="CDD" id="cd00086">
    <property type="entry name" value="homeodomain"/>
    <property type="match status" value="1"/>
</dbReference>
<feature type="DNA-binding region" description="Homeobox" evidence="4">
    <location>
        <begin position="379"/>
        <end position="438"/>
    </location>
</feature>
<dbReference type="InterPro" id="IPR009057">
    <property type="entry name" value="Homeodomain-like_sf"/>
</dbReference>
<keyword evidence="2 4" id="KW-0371">Homeobox</keyword>
<protein>
    <recommendedName>
        <fullName evidence="7">Homeobox domain-containing protein</fullName>
    </recommendedName>
</protein>
<evidence type="ECO:0000256" key="2">
    <source>
        <dbReference type="ARBA" id="ARBA00023155"/>
    </source>
</evidence>
<evidence type="ECO:0000256" key="3">
    <source>
        <dbReference type="ARBA" id="ARBA00023242"/>
    </source>
</evidence>
<evidence type="ECO:0000256" key="1">
    <source>
        <dbReference type="ARBA" id="ARBA00023125"/>
    </source>
</evidence>
<keyword evidence="9" id="KW-1185">Reference proteome</keyword>
<dbReference type="InterPro" id="IPR001356">
    <property type="entry name" value="HD"/>
</dbReference>
<evidence type="ECO:0000256" key="4">
    <source>
        <dbReference type="PROSITE-ProRule" id="PRU00108"/>
    </source>
</evidence>
<feature type="region of interest" description="Disordered" evidence="6">
    <location>
        <begin position="172"/>
        <end position="264"/>
    </location>
</feature>
<feature type="domain" description="Homeobox" evidence="7">
    <location>
        <begin position="377"/>
        <end position="437"/>
    </location>
</feature>
<organism evidence="8 9">
    <name type="scientific">Lipomyces starkeyi NRRL Y-11557</name>
    <dbReference type="NCBI Taxonomy" id="675824"/>
    <lineage>
        <taxon>Eukaryota</taxon>
        <taxon>Fungi</taxon>
        <taxon>Dikarya</taxon>
        <taxon>Ascomycota</taxon>
        <taxon>Saccharomycotina</taxon>
        <taxon>Lipomycetes</taxon>
        <taxon>Lipomycetales</taxon>
        <taxon>Lipomycetaceae</taxon>
        <taxon>Lipomyces</taxon>
    </lineage>
</organism>
<dbReference type="STRING" id="675824.A0A1E3QET2"/>
<name>A0A1E3QET2_LIPST</name>
<dbReference type="EMBL" id="KV454289">
    <property type="protein sequence ID" value="ODQ76209.1"/>
    <property type="molecule type" value="Genomic_DNA"/>
</dbReference>
<dbReference type="GO" id="GO:0000981">
    <property type="term" value="F:DNA-binding transcription factor activity, RNA polymerase II-specific"/>
    <property type="evidence" value="ECO:0007669"/>
    <property type="project" value="InterPro"/>
</dbReference>
<feature type="compositionally biased region" description="Polar residues" evidence="6">
    <location>
        <begin position="441"/>
        <end position="457"/>
    </location>
</feature>
<dbReference type="PANTHER" id="PTHR24324:SF9">
    <property type="entry name" value="HOMEOBOX DOMAIN-CONTAINING PROTEIN"/>
    <property type="match status" value="1"/>
</dbReference>
<keyword evidence="1 4" id="KW-0238">DNA-binding</keyword>
<evidence type="ECO:0000259" key="7">
    <source>
        <dbReference type="PROSITE" id="PS50071"/>
    </source>
</evidence>
<comment type="subcellular location">
    <subcellularLocation>
        <location evidence="4 5">Nucleus</location>
    </subcellularLocation>
</comment>
<dbReference type="PROSITE" id="PS50071">
    <property type="entry name" value="HOMEOBOX_2"/>
    <property type="match status" value="1"/>
</dbReference>
<reference evidence="8 9" key="1">
    <citation type="journal article" date="2016" name="Proc. Natl. Acad. Sci. U.S.A.">
        <title>Comparative genomics of biotechnologically important yeasts.</title>
        <authorList>
            <person name="Riley R."/>
            <person name="Haridas S."/>
            <person name="Wolfe K.H."/>
            <person name="Lopes M.R."/>
            <person name="Hittinger C.T."/>
            <person name="Goeker M."/>
            <person name="Salamov A.A."/>
            <person name="Wisecaver J.H."/>
            <person name="Long T.M."/>
            <person name="Calvey C.H."/>
            <person name="Aerts A.L."/>
            <person name="Barry K.W."/>
            <person name="Choi C."/>
            <person name="Clum A."/>
            <person name="Coughlan A.Y."/>
            <person name="Deshpande S."/>
            <person name="Douglass A.P."/>
            <person name="Hanson S.J."/>
            <person name="Klenk H.-P."/>
            <person name="LaButti K.M."/>
            <person name="Lapidus A."/>
            <person name="Lindquist E.A."/>
            <person name="Lipzen A.M."/>
            <person name="Meier-Kolthoff J.P."/>
            <person name="Ohm R.A."/>
            <person name="Otillar R.P."/>
            <person name="Pangilinan J.L."/>
            <person name="Peng Y."/>
            <person name="Rokas A."/>
            <person name="Rosa C.A."/>
            <person name="Scheuner C."/>
            <person name="Sibirny A.A."/>
            <person name="Slot J.C."/>
            <person name="Stielow J.B."/>
            <person name="Sun H."/>
            <person name="Kurtzman C.P."/>
            <person name="Blackwell M."/>
            <person name="Grigoriev I.V."/>
            <person name="Jeffries T.W."/>
        </authorList>
    </citation>
    <scope>NUCLEOTIDE SEQUENCE [LARGE SCALE GENOMIC DNA]</scope>
    <source>
        <strain evidence="8 9">NRRL Y-11557</strain>
    </source>
</reference>
<sequence>MSLLAYISNSHHYNYQNSASPALSLSGCGSPSNSSYSASYSQSQHRHGQKGLHPIAKVLHLEEARWGSTSLVDTPRQFSSDSGSNSHRALKFSIPQMADQLRYAADGQYEQRVQQQQLHDPAGLGQFPGKHTTWSTSRARDVALMTSRVDNEEDISPTRLPSIQTLLTTAPTSVSGAPASSEKGNTSNVYIGPSGSSTTSVSEGLTRSSISSSTSSKSTSSAPARLSPAMTTTTPTPQSGYTVASGSTAQAHPERMPQHTSAASSTAMVAAAALQMPTTIYPQQQFIYPGPPGGMPAPQIHPPPLPHYMAAPQPYYMPGAPAAQGAYPPANPYAGLQPHPGLAPQYPPLRPMQLAPGMPLPIVPGGAGMPAAQTHLAPLKPKRKRATQQQVNRLNEVFQQTFFPSTEQRLELSRELGMTPRTVQIWFQNRRQGWRAETRRSSGGQEAQGQRLHQQQPEDVPGEVIDGEYDVSE</sequence>